<evidence type="ECO:0000313" key="2">
    <source>
        <dbReference type="EMBL" id="SNR17181.1"/>
    </source>
</evidence>
<dbReference type="KEGG" id="tje:TJEJU_3537"/>
<dbReference type="AlphaFoldDB" id="A0A238UDE9"/>
<evidence type="ECO:0000313" key="3">
    <source>
        <dbReference type="Proteomes" id="UP000215214"/>
    </source>
</evidence>
<accession>A0A238UDE9</accession>
<dbReference type="Proteomes" id="UP000215214">
    <property type="component" value="Chromosome TJEJU"/>
</dbReference>
<name>A0A238UDE9_9FLAO</name>
<feature type="compositionally biased region" description="Basic residues" evidence="1">
    <location>
        <begin position="124"/>
        <end position="140"/>
    </location>
</feature>
<organism evidence="2 3">
    <name type="scientific">Tenacibaculum jejuense</name>
    <dbReference type="NCBI Taxonomy" id="584609"/>
    <lineage>
        <taxon>Bacteria</taxon>
        <taxon>Pseudomonadati</taxon>
        <taxon>Bacteroidota</taxon>
        <taxon>Flavobacteriia</taxon>
        <taxon>Flavobacteriales</taxon>
        <taxon>Flavobacteriaceae</taxon>
        <taxon>Tenacibaculum</taxon>
    </lineage>
</organism>
<dbReference type="EMBL" id="LT899436">
    <property type="protein sequence ID" value="SNR17181.1"/>
    <property type="molecule type" value="Genomic_DNA"/>
</dbReference>
<gene>
    <name evidence="2" type="ORF">TJEJU_3537</name>
</gene>
<protein>
    <recommendedName>
        <fullName evidence="4">DUF4890 domain-containing protein</fullName>
    </recommendedName>
</protein>
<reference evidence="2 3" key="1">
    <citation type="submission" date="2017-07" db="EMBL/GenBank/DDBJ databases">
        <authorList>
            <person name="Sun Z.S."/>
            <person name="Albrecht U."/>
            <person name="Echele G."/>
            <person name="Lee C.C."/>
        </authorList>
    </citation>
    <scope>NUCLEOTIDE SEQUENCE [LARGE SCALE GENOMIC DNA]</scope>
    <source>
        <strain evidence="3">type strain: KCTC 22618</strain>
    </source>
</reference>
<feature type="compositionally biased region" description="Basic and acidic residues" evidence="1">
    <location>
        <begin position="81"/>
        <end position="90"/>
    </location>
</feature>
<feature type="compositionally biased region" description="Basic residues" evidence="1">
    <location>
        <begin position="68"/>
        <end position="80"/>
    </location>
</feature>
<evidence type="ECO:0008006" key="4">
    <source>
        <dbReference type="Google" id="ProtNLM"/>
    </source>
</evidence>
<feature type="region of interest" description="Disordered" evidence="1">
    <location>
        <begin position="57"/>
        <end position="90"/>
    </location>
</feature>
<keyword evidence="3" id="KW-1185">Reference proteome</keyword>
<dbReference type="RefSeq" id="WP_095074211.1">
    <property type="nucleotide sequence ID" value="NZ_LT899436.1"/>
</dbReference>
<dbReference type="OrthoDB" id="956918at2"/>
<feature type="region of interest" description="Disordered" evidence="1">
    <location>
        <begin position="121"/>
        <end position="150"/>
    </location>
</feature>
<sequence length="150" mass="18073">MKKVVAIALVFGFILTSYAQKKKRRGDDFSVEQKTELALKKMTLRLDLSERQQNKIRPMLAEQITRRSTFKKNRKAKRKETKQLSKEERYERKMAHLDRKIAFKNSMKDILNTKQYEKFEKMAGKRAHKMKKKLKKRRRQKEQMNAPERA</sequence>
<evidence type="ECO:0000256" key="1">
    <source>
        <dbReference type="SAM" id="MobiDB-lite"/>
    </source>
</evidence>
<proteinExistence type="predicted"/>